<keyword evidence="2" id="KW-1185">Reference proteome</keyword>
<evidence type="ECO:0000313" key="2">
    <source>
        <dbReference type="Proteomes" id="UP000301309"/>
    </source>
</evidence>
<dbReference type="EMBL" id="BJHW01000001">
    <property type="protein sequence ID" value="GDY51892.1"/>
    <property type="molecule type" value="Genomic_DNA"/>
</dbReference>
<reference evidence="1 2" key="1">
    <citation type="journal article" date="2020" name="Int. J. Syst. Evol. Microbiol.">
        <title>Reclassification of Streptomyces castelarensis and Streptomyces sporoclivatus as later heterotypic synonyms of Streptomyces antimycoticus.</title>
        <authorList>
            <person name="Komaki H."/>
            <person name="Tamura T."/>
        </authorList>
    </citation>
    <scope>NUCLEOTIDE SEQUENCE [LARGE SCALE GENOMIC DNA]</scope>
    <source>
        <strain evidence="1 2">NBRC 13459</strain>
    </source>
</reference>
<comment type="caution">
    <text evidence="1">The sequence shown here is derived from an EMBL/GenBank/DDBJ whole genome shotgun (WGS) entry which is preliminary data.</text>
</comment>
<protein>
    <submittedName>
        <fullName evidence="1">Uncharacterized protein</fullName>
    </submittedName>
</protein>
<name>A0A4D4KT87_STRVO</name>
<dbReference type="Proteomes" id="UP000301309">
    <property type="component" value="Unassembled WGS sequence"/>
</dbReference>
<gene>
    <name evidence="1" type="ORF">SVIO_025150</name>
</gene>
<proteinExistence type="predicted"/>
<evidence type="ECO:0000313" key="1">
    <source>
        <dbReference type="EMBL" id="GDY51892.1"/>
    </source>
</evidence>
<dbReference type="AlphaFoldDB" id="A0A4D4KT87"/>
<organism evidence="1 2">
    <name type="scientific">Streptomyces violaceusniger</name>
    <dbReference type="NCBI Taxonomy" id="68280"/>
    <lineage>
        <taxon>Bacteria</taxon>
        <taxon>Bacillati</taxon>
        <taxon>Actinomycetota</taxon>
        <taxon>Actinomycetes</taxon>
        <taxon>Kitasatosporales</taxon>
        <taxon>Streptomycetaceae</taxon>
        <taxon>Streptomyces</taxon>
        <taxon>Streptomyces violaceusniger group</taxon>
    </lineage>
</organism>
<accession>A0A4D4KT87</accession>
<sequence length="107" mass="11733">MTVLGPDLAQVEYRLSEHCGCDAEHEDLSAELAAREDAKVEYGLGEARDLEWIGSRLADKELHGTHDEDRRETDALLLALGQPAPAGRLRSAGAEAIRPVPFRRNEG</sequence>